<name>A0A4Q0V910_CLOTA</name>
<keyword evidence="1" id="KW-0812">Transmembrane</keyword>
<dbReference type="Proteomes" id="UP000290921">
    <property type="component" value="Unassembled WGS sequence"/>
</dbReference>
<feature type="transmembrane region" description="Helical" evidence="1">
    <location>
        <begin position="161"/>
        <end position="180"/>
    </location>
</feature>
<reference evidence="2 5" key="2">
    <citation type="submission" date="2022-09" db="EMBL/GenBank/DDBJ databases">
        <title>complete genome sequences of Clostridium tetani str. KHSU-234311-028 isolated from soil.</title>
        <authorList>
            <person name="Sekizuka T."/>
            <person name="Shitada C."/>
            <person name="Takahashi M."/>
            <person name="Kuroda M."/>
        </authorList>
    </citation>
    <scope>NUCLEOTIDE SEQUENCE [LARGE SCALE GENOMIC DNA]</scope>
    <source>
        <strain evidence="2 5">KHSU-234311-028</strain>
    </source>
</reference>
<feature type="transmembrane region" description="Helical" evidence="1">
    <location>
        <begin position="52"/>
        <end position="74"/>
    </location>
</feature>
<evidence type="ECO:0000313" key="3">
    <source>
        <dbReference type="EMBL" id="RXI45100.1"/>
    </source>
</evidence>
<dbReference type="EMBL" id="AP026818">
    <property type="protein sequence ID" value="BDR80193.1"/>
    <property type="molecule type" value="Genomic_DNA"/>
</dbReference>
<dbReference type="Proteomes" id="UP001321763">
    <property type="component" value="Chromosome"/>
</dbReference>
<dbReference type="AlphaFoldDB" id="A0A4Q0V910"/>
<protein>
    <submittedName>
        <fullName evidence="3">Uncharacterized protein</fullName>
    </submittedName>
</protein>
<reference evidence="3 4" key="1">
    <citation type="submission" date="2018-06" db="EMBL/GenBank/DDBJ databases">
        <title>Genome conservation of Clostridium tetani.</title>
        <authorList>
            <person name="Bruggemann H."/>
            <person name="Popoff M.R."/>
        </authorList>
    </citation>
    <scope>NUCLEOTIDE SEQUENCE [LARGE SCALE GENOMIC DNA]</scope>
    <source>
        <strain evidence="3 4">2017.061</strain>
    </source>
</reference>
<keyword evidence="1" id="KW-1133">Transmembrane helix</keyword>
<accession>A0A4Q0V910</accession>
<evidence type="ECO:0000313" key="4">
    <source>
        <dbReference type="Proteomes" id="UP000290921"/>
    </source>
</evidence>
<feature type="transmembrane region" description="Helical" evidence="1">
    <location>
        <begin position="20"/>
        <end position="40"/>
    </location>
</feature>
<proteinExistence type="predicted"/>
<keyword evidence="1" id="KW-0472">Membrane</keyword>
<sequence>MVDTFLNLGSIINSFQIVDFIIIIPLFIFFICLIFIAKVIYEDSLKNKLNPWFYSIVSIVFFPAMIGLIIYLKIRKSNFENYKAKMLFLINILLGIISTILITLFLGNVISYLPNNIKAKINVTLIFIAPILCLISIIVLFKFFDYSLQIKDNFIKKVHKYISFINTIPIIILILIFGLFGY</sequence>
<evidence type="ECO:0000313" key="2">
    <source>
        <dbReference type="EMBL" id="BDR80193.1"/>
    </source>
</evidence>
<evidence type="ECO:0000256" key="1">
    <source>
        <dbReference type="SAM" id="Phobius"/>
    </source>
</evidence>
<feature type="transmembrane region" description="Helical" evidence="1">
    <location>
        <begin position="86"/>
        <end position="109"/>
    </location>
</feature>
<evidence type="ECO:0000313" key="5">
    <source>
        <dbReference type="Proteomes" id="UP001321763"/>
    </source>
</evidence>
<dbReference type="EMBL" id="QMAP01000014">
    <property type="protein sequence ID" value="RXI45100.1"/>
    <property type="molecule type" value="Genomic_DNA"/>
</dbReference>
<gene>
    <name evidence="3" type="ORF">DP130_12680</name>
    <name evidence="2" type="ORF">K234311028_04390</name>
</gene>
<feature type="transmembrane region" description="Helical" evidence="1">
    <location>
        <begin position="121"/>
        <end position="141"/>
    </location>
</feature>
<organism evidence="3 4">
    <name type="scientific">Clostridium tetani</name>
    <dbReference type="NCBI Taxonomy" id="1513"/>
    <lineage>
        <taxon>Bacteria</taxon>
        <taxon>Bacillati</taxon>
        <taxon>Bacillota</taxon>
        <taxon>Clostridia</taxon>
        <taxon>Eubacteriales</taxon>
        <taxon>Clostridiaceae</taxon>
        <taxon>Clostridium</taxon>
    </lineage>
</organism>
<dbReference type="RefSeq" id="WP_129030930.1">
    <property type="nucleotide sequence ID" value="NZ_AP026818.1"/>
</dbReference>